<comment type="caution">
    <text evidence="1">The sequence shown here is derived from an EMBL/GenBank/DDBJ whole genome shotgun (WGS) entry which is preliminary data.</text>
</comment>
<keyword evidence="2" id="KW-1185">Reference proteome</keyword>
<protein>
    <submittedName>
        <fullName evidence="1">8bdf02a7-02df-4539-8586-133b317f036a-CDS</fullName>
    </submittedName>
</protein>
<gene>
    <name evidence="1" type="ORF">SCLTRI_LOCUS1486</name>
</gene>
<organism evidence="1 2">
    <name type="scientific">Sclerotinia trifoliorum</name>
    <dbReference type="NCBI Taxonomy" id="28548"/>
    <lineage>
        <taxon>Eukaryota</taxon>
        <taxon>Fungi</taxon>
        <taxon>Dikarya</taxon>
        <taxon>Ascomycota</taxon>
        <taxon>Pezizomycotina</taxon>
        <taxon>Leotiomycetes</taxon>
        <taxon>Helotiales</taxon>
        <taxon>Sclerotiniaceae</taxon>
        <taxon>Sclerotinia</taxon>
    </lineage>
</organism>
<proteinExistence type="predicted"/>
<dbReference type="Proteomes" id="UP000624404">
    <property type="component" value="Unassembled WGS sequence"/>
</dbReference>
<dbReference type="AlphaFoldDB" id="A0A8H2VNN1"/>
<accession>A0A8H2VNN1</accession>
<evidence type="ECO:0000313" key="1">
    <source>
        <dbReference type="EMBL" id="CAD6441488.1"/>
    </source>
</evidence>
<evidence type="ECO:0000313" key="2">
    <source>
        <dbReference type="Proteomes" id="UP000624404"/>
    </source>
</evidence>
<name>A0A8H2VNN1_9HELO</name>
<dbReference type="EMBL" id="CAJHIA010000006">
    <property type="protein sequence ID" value="CAD6441488.1"/>
    <property type="molecule type" value="Genomic_DNA"/>
</dbReference>
<sequence length="73" mass="8007">MYPRSTFRNFSRIAPGASMLEGGIGIPAVCKLSKLCISWDGWRGVFQIALVVRAHTICSPLLEIFGDGFCVDM</sequence>
<reference evidence="1" key="1">
    <citation type="submission" date="2020-10" db="EMBL/GenBank/DDBJ databases">
        <authorList>
            <person name="Kusch S."/>
        </authorList>
    </citation>
    <scope>NUCLEOTIDE SEQUENCE</scope>
    <source>
        <strain evidence="1">SwB9</strain>
    </source>
</reference>